<accession>A0A918BTP1</accession>
<sequence length="255" mass="27917">MTTTAESADTDSPLDAIPVNPSGAGVGYGRVSTKGQLLDRQIAALTRHAWLIQNKSTVKGSGKDRSDPLQYLARKERNEWSYERKDNRDKVMRPKSRSKRTDGWVPDKPFLQHPWTALHPEITEGAAEAVSCDEFPFSSTYQSPGVPAANDGQNPAGPDGGGECIQTVAARTDDGSEHLLDDTRYDAPTFEENCGRSSMSLKVNSGSMNLDNFYEGFLKKFRTIDEDGYTLGPGNAWFKGCDTTKADLVCTMAKP</sequence>
<dbReference type="EMBL" id="BMQK01000030">
    <property type="protein sequence ID" value="GGQ88942.1"/>
    <property type="molecule type" value="Genomic_DNA"/>
</dbReference>
<organism evidence="2 3">
    <name type="scientific">Streptomyces ruber</name>
    <dbReference type="NCBI Taxonomy" id="83378"/>
    <lineage>
        <taxon>Bacteria</taxon>
        <taxon>Bacillati</taxon>
        <taxon>Actinomycetota</taxon>
        <taxon>Actinomycetes</taxon>
        <taxon>Kitasatosporales</taxon>
        <taxon>Streptomycetaceae</taxon>
        <taxon>Streptomyces</taxon>
    </lineage>
</organism>
<feature type="compositionally biased region" description="Basic and acidic residues" evidence="1">
    <location>
        <begin position="83"/>
        <end position="92"/>
    </location>
</feature>
<reference evidence="2" key="1">
    <citation type="journal article" date="2014" name="Int. J. Syst. Evol. Microbiol.">
        <title>Complete genome sequence of Corynebacterium casei LMG S-19264T (=DSM 44701T), isolated from a smear-ripened cheese.</title>
        <authorList>
            <consortium name="US DOE Joint Genome Institute (JGI-PGF)"/>
            <person name="Walter F."/>
            <person name="Albersmeier A."/>
            <person name="Kalinowski J."/>
            <person name="Ruckert C."/>
        </authorList>
    </citation>
    <scope>NUCLEOTIDE SEQUENCE</scope>
    <source>
        <strain evidence="2">JCM 3131</strain>
    </source>
</reference>
<protein>
    <recommendedName>
        <fullName evidence="4">Resolvase/invertase-type recombinase catalytic domain-containing protein</fullName>
    </recommendedName>
</protein>
<keyword evidence="3" id="KW-1185">Reference proteome</keyword>
<gene>
    <name evidence="2" type="ORF">GCM10010145_68080</name>
</gene>
<dbReference type="RefSeq" id="WP_189220743.1">
    <property type="nucleotide sequence ID" value="NZ_BMQK01000030.1"/>
</dbReference>
<proteinExistence type="predicted"/>
<evidence type="ECO:0008006" key="4">
    <source>
        <dbReference type="Google" id="ProtNLM"/>
    </source>
</evidence>
<name>A0A918BTP1_9ACTN</name>
<evidence type="ECO:0000313" key="3">
    <source>
        <dbReference type="Proteomes" id="UP000620156"/>
    </source>
</evidence>
<feature type="region of interest" description="Disordered" evidence="1">
    <location>
        <begin position="142"/>
        <end position="162"/>
    </location>
</feature>
<feature type="region of interest" description="Disordered" evidence="1">
    <location>
        <begin position="1"/>
        <end position="27"/>
    </location>
</feature>
<evidence type="ECO:0000256" key="1">
    <source>
        <dbReference type="SAM" id="MobiDB-lite"/>
    </source>
</evidence>
<feature type="region of interest" description="Disordered" evidence="1">
    <location>
        <begin position="83"/>
        <end position="105"/>
    </location>
</feature>
<dbReference type="AlphaFoldDB" id="A0A918BTP1"/>
<dbReference type="Proteomes" id="UP000620156">
    <property type="component" value="Unassembled WGS sequence"/>
</dbReference>
<evidence type="ECO:0000313" key="2">
    <source>
        <dbReference type="EMBL" id="GGQ88942.1"/>
    </source>
</evidence>
<comment type="caution">
    <text evidence="2">The sequence shown here is derived from an EMBL/GenBank/DDBJ whole genome shotgun (WGS) entry which is preliminary data.</text>
</comment>
<reference evidence="2" key="2">
    <citation type="submission" date="2020-09" db="EMBL/GenBank/DDBJ databases">
        <authorList>
            <person name="Sun Q."/>
            <person name="Ohkuma M."/>
        </authorList>
    </citation>
    <scope>NUCLEOTIDE SEQUENCE</scope>
    <source>
        <strain evidence="2">JCM 3131</strain>
    </source>
</reference>